<dbReference type="EMBL" id="POQS01000007">
    <property type="protein sequence ID" value="PND31097.1"/>
    <property type="molecule type" value="Genomic_DNA"/>
</dbReference>
<evidence type="ECO:0000256" key="2">
    <source>
        <dbReference type="ARBA" id="ARBA00023125"/>
    </source>
</evidence>
<comment type="caution">
    <text evidence="7">The sequence shown here is derived from an EMBL/GenBank/DDBJ whole genome shotgun (WGS) entry which is preliminary data.</text>
</comment>
<evidence type="ECO:0000256" key="5">
    <source>
        <dbReference type="SAM" id="MobiDB-lite"/>
    </source>
</evidence>
<proteinExistence type="predicted"/>
<evidence type="ECO:0000256" key="1">
    <source>
        <dbReference type="ARBA" id="ARBA00023015"/>
    </source>
</evidence>
<sequence>MKLSFPDSCDGTKRARGRPAVRETVDPDTLLHTAQQVFARHGYEAASVREIARTAGVDAALIAHRFGSKQELWTAIIDRIAQRAEPMVEATRKLAGEPMAPRERVERALALFVDRVIGEPDLGLFFSTAALEDGERLDLLVERVMRPYYRVLTPLLAAAMDAGEMARHDPMVMSMMLLNGITKTVSYSHLLGRFSSLPQRPRAFRKSVLGIALSMLGR</sequence>
<dbReference type="GO" id="GO:0003700">
    <property type="term" value="F:DNA-binding transcription factor activity"/>
    <property type="evidence" value="ECO:0007669"/>
    <property type="project" value="TreeGrafter"/>
</dbReference>
<accession>A0A2N8KCE4</accession>
<dbReference type="PRINTS" id="PR00455">
    <property type="entry name" value="HTHTETR"/>
</dbReference>
<feature type="DNA-binding region" description="H-T-H motif" evidence="4">
    <location>
        <begin position="47"/>
        <end position="66"/>
    </location>
</feature>
<dbReference type="AlphaFoldDB" id="A0A2N8KCE4"/>
<dbReference type="SUPFAM" id="SSF48498">
    <property type="entry name" value="Tetracyclin repressor-like, C-terminal domain"/>
    <property type="match status" value="1"/>
</dbReference>
<dbReference type="RefSeq" id="WP_102775069.1">
    <property type="nucleotide sequence ID" value="NZ_POQS01000007.1"/>
</dbReference>
<evidence type="ECO:0000256" key="4">
    <source>
        <dbReference type="PROSITE-ProRule" id="PRU00335"/>
    </source>
</evidence>
<evidence type="ECO:0000313" key="7">
    <source>
        <dbReference type="EMBL" id="PND31097.1"/>
    </source>
</evidence>
<dbReference type="Proteomes" id="UP000235994">
    <property type="component" value="Unassembled WGS sequence"/>
</dbReference>
<feature type="region of interest" description="Disordered" evidence="5">
    <location>
        <begin position="1"/>
        <end position="21"/>
    </location>
</feature>
<keyword evidence="3" id="KW-0804">Transcription</keyword>
<dbReference type="InterPro" id="IPR036271">
    <property type="entry name" value="Tet_transcr_reg_TetR-rel_C_sf"/>
</dbReference>
<keyword evidence="8" id="KW-1185">Reference proteome</keyword>
<dbReference type="Pfam" id="PF00440">
    <property type="entry name" value="TetR_N"/>
    <property type="match status" value="1"/>
</dbReference>
<dbReference type="GO" id="GO:0000976">
    <property type="term" value="F:transcription cis-regulatory region binding"/>
    <property type="evidence" value="ECO:0007669"/>
    <property type="project" value="TreeGrafter"/>
</dbReference>
<dbReference type="Gene3D" id="1.10.357.10">
    <property type="entry name" value="Tetracycline Repressor, domain 2"/>
    <property type="match status" value="1"/>
</dbReference>
<dbReference type="PANTHER" id="PTHR30055:SF234">
    <property type="entry name" value="HTH-TYPE TRANSCRIPTIONAL REGULATOR BETI"/>
    <property type="match status" value="1"/>
</dbReference>
<protein>
    <submittedName>
        <fullName evidence="7">TetR family transcriptional regulator</fullName>
    </submittedName>
</protein>
<dbReference type="InterPro" id="IPR001647">
    <property type="entry name" value="HTH_TetR"/>
</dbReference>
<dbReference type="SUPFAM" id="SSF46689">
    <property type="entry name" value="Homeodomain-like"/>
    <property type="match status" value="1"/>
</dbReference>
<feature type="domain" description="HTH tetR-type" evidence="6">
    <location>
        <begin position="24"/>
        <end position="84"/>
    </location>
</feature>
<evidence type="ECO:0000259" key="6">
    <source>
        <dbReference type="PROSITE" id="PS50977"/>
    </source>
</evidence>
<evidence type="ECO:0000313" key="8">
    <source>
        <dbReference type="Proteomes" id="UP000235994"/>
    </source>
</evidence>
<evidence type="ECO:0000256" key="3">
    <source>
        <dbReference type="ARBA" id="ARBA00023163"/>
    </source>
</evidence>
<dbReference type="PANTHER" id="PTHR30055">
    <property type="entry name" value="HTH-TYPE TRANSCRIPTIONAL REGULATOR RUTR"/>
    <property type="match status" value="1"/>
</dbReference>
<dbReference type="PROSITE" id="PS50977">
    <property type="entry name" value="HTH_TETR_2"/>
    <property type="match status" value="1"/>
</dbReference>
<gene>
    <name evidence="7" type="ORF">C1I89_24900</name>
</gene>
<name>A0A2N8KCE4_9BURK</name>
<dbReference type="InterPro" id="IPR050109">
    <property type="entry name" value="HTH-type_TetR-like_transc_reg"/>
</dbReference>
<keyword evidence="1" id="KW-0805">Transcription regulation</keyword>
<organism evidence="7 8">
    <name type="scientific">Achromobacter pulmonis</name>
    <dbReference type="NCBI Taxonomy" id="1389932"/>
    <lineage>
        <taxon>Bacteria</taxon>
        <taxon>Pseudomonadati</taxon>
        <taxon>Pseudomonadota</taxon>
        <taxon>Betaproteobacteria</taxon>
        <taxon>Burkholderiales</taxon>
        <taxon>Alcaligenaceae</taxon>
        <taxon>Achromobacter</taxon>
    </lineage>
</organism>
<keyword evidence="2 4" id="KW-0238">DNA-binding</keyword>
<dbReference type="InterPro" id="IPR009057">
    <property type="entry name" value="Homeodomain-like_sf"/>
</dbReference>
<reference evidence="7 8" key="1">
    <citation type="submission" date="2018-01" db="EMBL/GenBank/DDBJ databases">
        <title>The draft genome of an aniline degradation strain ANB-1.</title>
        <authorList>
            <person name="Zhang L."/>
            <person name="Jiang J."/>
        </authorList>
    </citation>
    <scope>NUCLEOTIDE SEQUENCE [LARGE SCALE GENOMIC DNA]</scope>
    <source>
        <strain evidence="7 8">ANB-1</strain>
    </source>
</reference>